<keyword evidence="3" id="KW-0472">Membrane</keyword>
<dbReference type="PANTHER" id="PTHR34136:SF1">
    <property type="entry name" value="UDP-N-ACETYL-D-MANNOSAMINURONIC ACID TRANSFERASE"/>
    <property type="match status" value="1"/>
</dbReference>
<keyword evidence="1 4" id="KW-0328">Glycosyltransferase</keyword>
<dbReference type="Proteomes" id="UP000002745">
    <property type="component" value="Chromosome"/>
</dbReference>
<dbReference type="OrthoDB" id="9771846at2"/>
<dbReference type="InterPro" id="IPR004629">
    <property type="entry name" value="WecG_TagA_CpsF"/>
</dbReference>
<dbReference type="HOGENOM" id="CLU_063203_3_1_5"/>
<dbReference type="GO" id="GO:0047244">
    <property type="term" value="F:N-acetylglucosaminyldiphosphoundecaprenol N-acetyl-beta-D-mannosaminyltransferase activity"/>
    <property type="evidence" value="ECO:0007669"/>
    <property type="project" value="UniProtKB-EC"/>
</dbReference>
<evidence type="ECO:0000256" key="3">
    <source>
        <dbReference type="SAM" id="Phobius"/>
    </source>
</evidence>
<evidence type="ECO:0000313" key="4">
    <source>
        <dbReference type="EMBL" id="ACT59470.1"/>
    </source>
</evidence>
<evidence type="ECO:0000256" key="1">
    <source>
        <dbReference type="ARBA" id="ARBA00022676"/>
    </source>
</evidence>
<dbReference type="CDD" id="cd06533">
    <property type="entry name" value="Glyco_transf_WecG_TagA"/>
    <property type="match status" value="1"/>
</dbReference>
<reference evidence="5" key="1">
    <citation type="journal article" date="2011" name="J. Bacteriol.">
        <title>Genome sequences of eight morphologically diverse alphaproteobacteria.</title>
        <authorList>
            <consortium name="US DOE Joint Genome Institute"/>
            <person name="Brown P.J."/>
            <person name="Kysela D.T."/>
            <person name="Buechlein A."/>
            <person name="Hemmerich C."/>
            <person name="Brun Y.V."/>
        </authorList>
    </citation>
    <scope>NUCLEOTIDE SEQUENCE [LARGE SCALE GENOMIC DNA]</scope>
    <source>
        <strain evidence="5">ATCC 49814 / DSM 5838 / IFAM 1418</strain>
    </source>
</reference>
<dbReference type="eggNOG" id="COG1922">
    <property type="taxonomic scope" value="Bacteria"/>
</dbReference>
<dbReference type="EMBL" id="CP001678">
    <property type="protein sequence ID" value="ACT59470.1"/>
    <property type="molecule type" value="Genomic_DNA"/>
</dbReference>
<feature type="transmembrane region" description="Helical" evidence="3">
    <location>
        <begin position="236"/>
        <end position="255"/>
    </location>
</feature>
<keyword evidence="5" id="KW-1185">Reference proteome</keyword>
<keyword evidence="3" id="KW-1133">Transmembrane helix</keyword>
<evidence type="ECO:0000256" key="2">
    <source>
        <dbReference type="ARBA" id="ARBA00022679"/>
    </source>
</evidence>
<sequence length="259" mass="29391">MSRACTHEILNYQIENSTKKEFFNNLLNVVQSENKKNKWLACINPHSYVVAKNDENFETALKSADWLIPDGIGIILASRLLGAPLPERITGFDVFENVMCDLNGRGGSVFFLGSTAETLEIIKNNIQLDFPSVNLVGLYSPPFKEKFSERDVNQMVDKINNANADVLWVGMSAPKQEKWIYAVSGRINVNFTGAIGAVFDFYAGKVERSSPFFQKIGLEWLPRLVKEPRRLWKRTLISAPLFSWDVLIAVLFSLIQRKR</sequence>
<gene>
    <name evidence="4" type="ordered locus">Hbal_1784</name>
</gene>
<name>C6XK25_HIRBI</name>
<organism evidence="4 5">
    <name type="scientific">Hirschia baltica (strain ATCC 49814 / DSM 5838 / IFAM 1418)</name>
    <dbReference type="NCBI Taxonomy" id="582402"/>
    <lineage>
        <taxon>Bacteria</taxon>
        <taxon>Pseudomonadati</taxon>
        <taxon>Pseudomonadota</taxon>
        <taxon>Alphaproteobacteria</taxon>
        <taxon>Hyphomonadales</taxon>
        <taxon>Hyphomonadaceae</taxon>
        <taxon>Hirschia</taxon>
    </lineage>
</organism>
<dbReference type="NCBIfam" id="TIGR00696">
    <property type="entry name" value="wecG_tagA_cpsF"/>
    <property type="match status" value="1"/>
</dbReference>
<dbReference type="STRING" id="582402.Hbal_1784"/>
<evidence type="ECO:0000313" key="5">
    <source>
        <dbReference type="Proteomes" id="UP000002745"/>
    </source>
</evidence>
<dbReference type="Pfam" id="PF03808">
    <property type="entry name" value="Glyco_tran_WecG"/>
    <property type="match status" value="1"/>
</dbReference>
<dbReference type="CAZy" id="GT26">
    <property type="family name" value="Glycosyltransferase Family 26"/>
</dbReference>
<protein>
    <submittedName>
        <fullName evidence="4">Glycosyl transferase, WecB/TagA/CpsF family</fullName>
        <ecNumber evidence="4">2.4.1.187</ecNumber>
    </submittedName>
</protein>
<dbReference type="PANTHER" id="PTHR34136">
    <property type="match status" value="1"/>
</dbReference>
<keyword evidence="3" id="KW-0812">Transmembrane</keyword>
<dbReference type="KEGG" id="hba:Hbal_1784"/>
<dbReference type="EC" id="2.4.1.187" evidence="4"/>
<dbReference type="RefSeq" id="WP_015827620.1">
    <property type="nucleotide sequence ID" value="NC_012982.1"/>
</dbReference>
<keyword evidence="2 4" id="KW-0808">Transferase</keyword>
<proteinExistence type="predicted"/>
<accession>C6XK25</accession>
<dbReference type="AlphaFoldDB" id="C6XK25"/>